<gene>
    <name evidence="2" type="ORF">HID58_056969</name>
</gene>
<dbReference type="Proteomes" id="UP000824890">
    <property type="component" value="Unassembled WGS sequence"/>
</dbReference>
<evidence type="ECO:0000256" key="1">
    <source>
        <dbReference type="SAM" id="MobiDB-lite"/>
    </source>
</evidence>
<sequence length="116" mass="13324">MLPLIYYIFQRHHIFTAKNEEGEHGDMKPASISEVEAKEIFFIKLSQSKDTALGEKVVCLSMVIIVTSSLIRDMNSKIDMYRGNGITILCRIDETPFPHPSNHPKRVVKRIKHSKK</sequence>
<evidence type="ECO:0000313" key="3">
    <source>
        <dbReference type="Proteomes" id="UP000824890"/>
    </source>
</evidence>
<feature type="compositionally biased region" description="Basic residues" evidence="1">
    <location>
        <begin position="102"/>
        <end position="116"/>
    </location>
</feature>
<protein>
    <submittedName>
        <fullName evidence="2">Uncharacterized protein</fullName>
    </submittedName>
</protein>
<proteinExistence type="predicted"/>
<feature type="region of interest" description="Disordered" evidence="1">
    <location>
        <begin position="96"/>
        <end position="116"/>
    </location>
</feature>
<organism evidence="2 3">
    <name type="scientific">Brassica napus</name>
    <name type="common">Rape</name>
    <dbReference type="NCBI Taxonomy" id="3708"/>
    <lineage>
        <taxon>Eukaryota</taxon>
        <taxon>Viridiplantae</taxon>
        <taxon>Streptophyta</taxon>
        <taxon>Embryophyta</taxon>
        <taxon>Tracheophyta</taxon>
        <taxon>Spermatophyta</taxon>
        <taxon>Magnoliopsida</taxon>
        <taxon>eudicotyledons</taxon>
        <taxon>Gunneridae</taxon>
        <taxon>Pentapetalae</taxon>
        <taxon>rosids</taxon>
        <taxon>malvids</taxon>
        <taxon>Brassicales</taxon>
        <taxon>Brassicaceae</taxon>
        <taxon>Brassiceae</taxon>
        <taxon>Brassica</taxon>
    </lineage>
</organism>
<comment type="caution">
    <text evidence="2">The sequence shown here is derived from an EMBL/GenBank/DDBJ whole genome shotgun (WGS) entry which is preliminary data.</text>
</comment>
<name>A0ABQ8APS0_BRANA</name>
<evidence type="ECO:0000313" key="2">
    <source>
        <dbReference type="EMBL" id="KAH0894540.1"/>
    </source>
</evidence>
<reference evidence="2 3" key="1">
    <citation type="submission" date="2021-05" db="EMBL/GenBank/DDBJ databases">
        <title>Genome Assembly of Synthetic Allotetraploid Brassica napus Reveals Homoeologous Exchanges between Subgenomes.</title>
        <authorList>
            <person name="Davis J.T."/>
        </authorList>
    </citation>
    <scope>NUCLEOTIDE SEQUENCE [LARGE SCALE GENOMIC DNA]</scope>
    <source>
        <strain evidence="3">cv. Da-Ae</strain>
        <tissue evidence="2">Seedling</tissue>
    </source>
</reference>
<keyword evidence="3" id="KW-1185">Reference proteome</keyword>
<accession>A0ABQ8APS0</accession>
<dbReference type="EMBL" id="JAGKQM010000013">
    <property type="protein sequence ID" value="KAH0894540.1"/>
    <property type="molecule type" value="Genomic_DNA"/>
</dbReference>